<keyword evidence="4 8" id="KW-1003">Cell membrane</keyword>
<feature type="transmembrane region" description="Helical" evidence="8">
    <location>
        <begin position="258"/>
        <end position="277"/>
    </location>
</feature>
<dbReference type="SUPFAM" id="SSF103473">
    <property type="entry name" value="MFS general substrate transporter"/>
    <property type="match status" value="1"/>
</dbReference>
<feature type="transmembrane region" description="Helical" evidence="8">
    <location>
        <begin position="50"/>
        <end position="69"/>
    </location>
</feature>
<keyword evidence="11" id="KW-1185">Reference proteome</keyword>
<feature type="transmembrane region" description="Helical" evidence="8">
    <location>
        <begin position="284"/>
        <end position="306"/>
    </location>
</feature>
<comment type="caution">
    <text evidence="10">The sequence shown here is derived from an EMBL/GenBank/DDBJ whole genome shotgun (WGS) entry which is preliminary data.</text>
</comment>
<evidence type="ECO:0000256" key="3">
    <source>
        <dbReference type="ARBA" id="ARBA00022448"/>
    </source>
</evidence>
<evidence type="ECO:0000259" key="9">
    <source>
        <dbReference type="PROSITE" id="PS50850"/>
    </source>
</evidence>
<feature type="transmembrane region" description="Helical" evidence="8">
    <location>
        <begin position="168"/>
        <end position="190"/>
    </location>
</feature>
<dbReference type="InterPro" id="IPR020846">
    <property type="entry name" value="MFS_dom"/>
</dbReference>
<evidence type="ECO:0000256" key="8">
    <source>
        <dbReference type="RuleBase" id="RU365088"/>
    </source>
</evidence>
<evidence type="ECO:0000256" key="2">
    <source>
        <dbReference type="ARBA" id="ARBA00006236"/>
    </source>
</evidence>
<sequence>METMENNMTKNRKLWLTFFLGLISATGPLSLDMYLPALPSMQITFHTQTSVIQMSLTFCLIGLAVGQLLVGPLSDHYGRRLPLSIGFAVFALTSVWIMMVHSIVLFLILRFIQGLAGSAGQVLSRAVARDLFSGKALTKFFAMLMAVNGVFPIISPIIGGFLLKFMSWRGIFAVLAVIGVLVVVGIWLTLAETLPKASRSDQSLFQGFAAMATLFTKRDFILIALIQGLVFGALFSYISASSFVFQNFFHLSAQQFSLLYALNGLGIIVGNNIPAYLPARWTSFQILGTALLAGTGAALVMVVSLFMAPQMWLVAVPLFVVVVCIGIVNTIATSIAMNSQNKNSGSASAVLGLTMNIIGGIFTPLAGALGASSYAPMAALILISELSGLGLFAFVSKTTKFHQTHGA</sequence>
<comment type="caution">
    <text evidence="8">Lacks conserved residue(s) required for the propagation of feature annotation.</text>
</comment>
<evidence type="ECO:0000256" key="7">
    <source>
        <dbReference type="ARBA" id="ARBA00023136"/>
    </source>
</evidence>
<evidence type="ECO:0000256" key="5">
    <source>
        <dbReference type="ARBA" id="ARBA00022692"/>
    </source>
</evidence>
<dbReference type="Pfam" id="PF07690">
    <property type="entry name" value="MFS_1"/>
    <property type="match status" value="1"/>
</dbReference>
<comment type="subcellular location">
    <subcellularLocation>
        <location evidence="1 8">Cell membrane</location>
        <topology evidence="1 8">Multi-pass membrane protein</topology>
    </subcellularLocation>
</comment>
<evidence type="ECO:0000313" key="11">
    <source>
        <dbReference type="Proteomes" id="UP000051568"/>
    </source>
</evidence>
<gene>
    <name evidence="10" type="ORF">IV80_GL001510</name>
</gene>
<dbReference type="Gene3D" id="1.20.1720.10">
    <property type="entry name" value="Multidrug resistance protein D"/>
    <property type="match status" value="1"/>
</dbReference>
<dbReference type="InterPro" id="IPR036259">
    <property type="entry name" value="MFS_trans_sf"/>
</dbReference>
<evidence type="ECO:0000256" key="1">
    <source>
        <dbReference type="ARBA" id="ARBA00004651"/>
    </source>
</evidence>
<feature type="transmembrane region" description="Helical" evidence="8">
    <location>
        <begin position="374"/>
        <end position="395"/>
    </location>
</feature>
<dbReference type="EMBL" id="JQBR01000005">
    <property type="protein sequence ID" value="KRN66260.1"/>
    <property type="molecule type" value="Genomic_DNA"/>
</dbReference>
<feature type="transmembrane region" description="Helical" evidence="8">
    <location>
        <begin position="220"/>
        <end position="238"/>
    </location>
</feature>
<feature type="transmembrane region" description="Helical" evidence="8">
    <location>
        <begin position="349"/>
        <end position="368"/>
    </location>
</feature>
<dbReference type="STRING" id="319652.IV80_GL001510"/>
<dbReference type="GO" id="GO:0005886">
    <property type="term" value="C:plasma membrane"/>
    <property type="evidence" value="ECO:0007669"/>
    <property type="project" value="UniProtKB-SubCell"/>
</dbReference>
<feature type="transmembrane region" description="Helical" evidence="8">
    <location>
        <begin position="312"/>
        <end position="337"/>
    </location>
</feature>
<dbReference type="GO" id="GO:1990961">
    <property type="term" value="P:xenobiotic detoxification by transmembrane export across the plasma membrane"/>
    <property type="evidence" value="ECO:0007669"/>
    <property type="project" value="InterPro"/>
</dbReference>
<comment type="similarity">
    <text evidence="2 8">Belongs to the major facilitator superfamily. Bcr/CmlA family.</text>
</comment>
<proteinExistence type="inferred from homology"/>
<dbReference type="NCBIfam" id="TIGR00710">
    <property type="entry name" value="efflux_Bcr_CflA"/>
    <property type="match status" value="1"/>
</dbReference>
<dbReference type="PANTHER" id="PTHR23502:SF132">
    <property type="entry name" value="POLYAMINE TRANSPORTER 2-RELATED"/>
    <property type="match status" value="1"/>
</dbReference>
<feature type="transmembrane region" description="Helical" evidence="8">
    <location>
        <begin position="140"/>
        <end position="162"/>
    </location>
</feature>
<dbReference type="InterPro" id="IPR004812">
    <property type="entry name" value="Efflux_drug-R_Bcr/CmlA"/>
</dbReference>
<dbReference type="InterPro" id="IPR005829">
    <property type="entry name" value="Sugar_transporter_CS"/>
</dbReference>
<organism evidence="10 11">
    <name type="scientific">Pediococcus cellicola</name>
    <dbReference type="NCBI Taxonomy" id="319652"/>
    <lineage>
        <taxon>Bacteria</taxon>
        <taxon>Bacillati</taxon>
        <taxon>Bacillota</taxon>
        <taxon>Bacilli</taxon>
        <taxon>Lactobacillales</taxon>
        <taxon>Lactobacillaceae</taxon>
        <taxon>Pediococcus</taxon>
    </lineage>
</organism>
<keyword evidence="6 8" id="KW-1133">Transmembrane helix</keyword>
<dbReference type="FunFam" id="1.20.1720.10:FF:000005">
    <property type="entry name" value="Bcr/CflA family efflux transporter"/>
    <property type="match status" value="1"/>
</dbReference>
<dbReference type="PROSITE" id="PS00216">
    <property type="entry name" value="SUGAR_TRANSPORT_1"/>
    <property type="match status" value="1"/>
</dbReference>
<dbReference type="AlphaFoldDB" id="A0A0R2IX16"/>
<keyword evidence="5 8" id="KW-0812">Transmembrane</keyword>
<reference evidence="10 11" key="1">
    <citation type="journal article" date="2015" name="Genome Announc.">
        <title>Expanding the biotechnology potential of lactobacilli through comparative genomics of 213 strains and associated genera.</title>
        <authorList>
            <person name="Sun Z."/>
            <person name="Harris H.M."/>
            <person name="McCann A."/>
            <person name="Guo C."/>
            <person name="Argimon S."/>
            <person name="Zhang W."/>
            <person name="Yang X."/>
            <person name="Jeffery I.B."/>
            <person name="Cooney J.C."/>
            <person name="Kagawa T.F."/>
            <person name="Liu W."/>
            <person name="Song Y."/>
            <person name="Salvetti E."/>
            <person name="Wrobel A."/>
            <person name="Rasinkangas P."/>
            <person name="Parkhill J."/>
            <person name="Rea M.C."/>
            <person name="O'Sullivan O."/>
            <person name="Ritari J."/>
            <person name="Douillard F.P."/>
            <person name="Paul Ross R."/>
            <person name="Yang R."/>
            <person name="Briner A.E."/>
            <person name="Felis G.E."/>
            <person name="de Vos W.M."/>
            <person name="Barrangou R."/>
            <person name="Klaenhammer T.R."/>
            <person name="Caufield P.W."/>
            <person name="Cui Y."/>
            <person name="Zhang H."/>
            <person name="O'Toole P.W."/>
        </authorList>
    </citation>
    <scope>NUCLEOTIDE SEQUENCE [LARGE SCALE GENOMIC DNA]</scope>
    <source>
        <strain evidence="10 11">DSM 17757</strain>
    </source>
</reference>
<evidence type="ECO:0000313" key="10">
    <source>
        <dbReference type="EMBL" id="KRN66260.1"/>
    </source>
</evidence>
<dbReference type="PROSITE" id="PS50850">
    <property type="entry name" value="MFS"/>
    <property type="match status" value="1"/>
</dbReference>
<dbReference type="InterPro" id="IPR011701">
    <property type="entry name" value="MFS"/>
</dbReference>
<protein>
    <recommendedName>
        <fullName evidence="8">Bcr/CflA family efflux transporter</fullName>
    </recommendedName>
</protein>
<dbReference type="PANTHER" id="PTHR23502">
    <property type="entry name" value="MAJOR FACILITATOR SUPERFAMILY"/>
    <property type="match status" value="1"/>
</dbReference>
<dbReference type="GO" id="GO:0042910">
    <property type="term" value="F:xenobiotic transmembrane transporter activity"/>
    <property type="evidence" value="ECO:0007669"/>
    <property type="project" value="InterPro"/>
</dbReference>
<keyword evidence="3 8" id="KW-0813">Transport</keyword>
<dbReference type="PATRIC" id="fig|319652.3.peg.1530"/>
<evidence type="ECO:0000256" key="4">
    <source>
        <dbReference type="ARBA" id="ARBA00022475"/>
    </source>
</evidence>
<dbReference type="CDD" id="cd17320">
    <property type="entry name" value="MFS_MdfA_MDR_like"/>
    <property type="match status" value="1"/>
</dbReference>
<evidence type="ECO:0000256" key="6">
    <source>
        <dbReference type="ARBA" id="ARBA00022989"/>
    </source>
</evidence>
<name>A0A0R2IX16_9LACO</name>
<accession>A0A0R2IX16</accession>
<keyword evidence="7 8" id="KW-0472">Membrane</keyword>
<dbReference type="Proteomes" id="UP000051568">
    <property type="component" value="Unassembled WGS sequence"/>
</dbReference>
<feature type="domain" description="Major facilitator superfamily (MFS) profile" evidence="9">
    <location>
        <begin position="16"/>
        <end position="402"/>
    </location>
</feature>
<feature type="transmembrane region" description="Helical" evidence="8">
    <location>
        <begin position="81"/>
        <end position="99"/>
    </location>
</feature>